<dbReference type="Proteomes" id="UP001519924">
    <property type="component" value="Unassembled WGS sequence"/>
</dbReference>
<name>A0ABS7EYY0_9PROT</name>
<dbReference type="EMBL" id="JAHZUY010000003">
    <property type="protein sequence ID" value="MBW8268288.1"/>
    <property type="molecule type" value="Genomic_DNA"/>
</dbReference>
<sequence length="92" mass="9518">MALTPNSLTVLSIGATRPNGQAGARRKLHLYTSDDTHATVSGAGYFSALYQRLNPGDIILAALDLGGTPQLRAYIVTASSASSVSIAQITTV</sequence>
<proteinExistence type="predicted"/>
<reference evidence="1 2" key="1">
    <citation type="submission" date="2021-08" db="EMBL/GenBank/DDBJ databases">
        <title>Caldovatus sediminis gen. nov., sp. nov., a moderately thermophilic bacterium isolated from a hot spring.</title>
        <authorList>
            <person name="Hu C.-J."/>
            <person name="Li W.-J."/>
            <person name="Xian W.-D."/>
        </authorList>
    </citation>
    <scope>NUCLEOTIDE SEQUENCE [LARGE SCALE GENOMIC DNA]</scope>
    <source>
        <strain evidence="1 2">SYSU G05006</strain>
    </source>
</reference>
<organism evidence="1 2">
    <name type="scientific">Caldovatus aquaticus</name>
    <dbReference type="NCBI Taxonomy" id="2865671"/>
    <lineage>
        <taxon>Bacteria</taxon>
        <taxon>Pseudomonadati</taxon>
        <taxon>Pseudomonadota</taxon>
        <taxon>Alphaproteobacteria</taxon>
        <taxon>Acetobacterales</taxon>
        <taxon>Roseomonadaceae</taxon>
        <taxon>Caldovatus</taxon>
    </lineage>
</organism>
<evidence type="ECO:0000313" key="1">
    <source>
        <dbReference type="EMBL" id="MBW8268288.1"/>
    </source>
</evidence>
<protein>
    <submittedName>
        <fullName evidence="1">Uncharacterized protein</fullName>
    </submittedName>
</protein>
<evidence type="ECO:0000313" key="2">
    <source>
        <dbReference type="Proteomes" id="UP001519924"/>
    </source>
</evidence>
<accession>A0ABS7EYY0</accession>
<dbReference type="RefSeq" id="WP_220115795.1">
    <property type="nucleotide sequence ID" value="NZ_JAHZUY010000003.1"/>
</dbReference>
<keyword evidence="2" id="KW-1185">Reference proteome</keyword>
<comment type="caution">
    <text evidence="1">The sequence shown here is derived from an EMBL/GenBank/DDBJ whole genome shotgun (WGS) entry which is preliminary data.</text>
</comment>
<gene>
    <name evidence="1" type="ORF">K1J50_02190</name>
</gene>